<dbReference type="Proteomes" id="UP001276659">
    <property type="component" value="Unassembled WGS sequence"/>
</dbReference>
<organism evidence="1 2">
    <name type="scientific">Lepraria neglecta</name>
    <dbReference type="NCBI Taxonomy" id="209136"/>
    <lineage>
        <taxon>Eukaryota</taxon>
        <taxon>Fungi</taxon>
        <taxon>Dikarya</taxon>
        <taxon>Ascomycota</taxon>
        <taxon>Pezizomycotina</taxon>
        <taxon>Lecanoromycetes</taxon>
        <taxon>OSLEUM clade</taxon>
        <taxon>Lecanoromycetidae</taxon>
        <taxon>Lecanorales</taxon>
        <taxon>Lecanorineae</taxon>
        <taxon>Stereocaulaceae</taxon>
        <taxon>Lepraria</taxon>
    </lineage>
</organism>
<sequence>MRPISNSSQTNLTSNINGRDPRFQIKPVYHSIDLSKTSIFMNAIDLLATLAVKDYYGLTPYTKTSIPGYADAMIEIRPREPAQTVQTRFAVWCVYDAIYSMQTDKMFKNSVFGCIWKGQLVAWVWFEDPRISGNQTLVQNFTVPSSLSGALQDLNGTSPVLLTETPEESKSNVDANPSNADFELIMSFSSPGRPLPQEEVFFTVLATLQDAAQYDDRDIVAPFEIGVRAYPCRIEMEKADASGLTAPPTFEWKWVVQAARQIPVWMFEHRFWESFFTLEVNGFVVGQGSIKQIY</sequence>
<accession>A0AAE0DLZ0</accession>
<protein>
    <submittedName>
        <fullName evidence="1">Uncharacterized protein</fullName>
    </submittedName>
</protein>
<name>A0AAE0DLZ0_9LECA</name>
<evidence type="ECO:0000313" key="1">
    <source>
        <dbReference type="EMBL" id="KAK3174737.1"/>
    </source>
</evidence>
<comment type="caution">
    <text evidence="1">The sequence shown here is derived from an EMBL/GenBank/DDBJ whole genome shotgun (WGS) entry which is preliminary data.</text>
</comment>
<gene>
    <name evidence="1" type="ORF">OEA41_001983</name>
</gene>
<reference evidence="1" key="1">
    <citation type="submission" date="2022-11" db="EMBL/GenBank/DDBJ databases">
        <title>Chromosomal genome sequence assembly and mating type (MAT) locus characterization of the leprose asexual lichenized fungus Lepraria neglecta (Nyl.) Erichsen.</title>
        <authorList>
            <person name="Allen J.L."/>
            <person name="Pfeffer B."/>
        </authorList>
    </citation>
    <scope>NUCLEOTIDE SEQUENCE</scope>
    <source>
        <strain evidence="1">Allen 5258</strain>
    </source>
</reference>
<proteinExistence type="predicted"/>
<keyword evidence="2" id="KW-1185">Reference proteome</keyword>
<dbReference type="EMBL" id="JASNWA010000006">
    <property type="protein sequence ID" value="KAK3174737.1"/>
    <property type="molecule type" value="Genomic_DNA"/>
</dbReference>
<evidence type="ECO:0000313" key="2">
    <source>
        <dbReference type="Proteomes" id="UP001276659"/>
    </source>
</evidence>
<dbReference type="AlphaFoldDB" id="A0AAE0DLZ0"/>